<dbReference type="PROSITE" id="PS50125">
    <property type="entry name" value="GUANYLATE_CYCLASE_2"/>
    <property type="match status" value="1"/>
</dbReference>
<evidence type="ECO:0000256" key="3">
    <source>
        <dbReference type="ARBA" id="ARBA00012202"/>
    </source>
</evidence>
<evidence type="ECO:0000259" key="17">
    <source>
        <dbReference type="PROSITE" id="PS50011"/>
    </source>
</evidence>
<sequence length="1178" mass="133886">MNAVNRLTLLLVTVVNLIETGQSNKNVIRMGYITGSKLKVADGFFSTRHGQRISGAITYARDQINNDSSILPNHTLEFLVAETYSQELHSIKETVELIDRNISVYIGPQETCVHEGRIAASFNLPMISYFCAADDVSDKVKYPTFARTKPTASQISASVVCILKKFNWKKVTFIHTANEENGLPDTVATIESLMKREGIQITDKRSYRYPYFHGETENPFTSLVAATRTNTRIYVVLAQYFEFIGLMDHLYELGLLDTGEYFVVGVCLAESDTITPDAYLKELISTTKGKDHAKGRLEAFKYFIGVVESPPNYDEYEEFKSIVNEYLEKPPFSFQTPFKVNKTIEKRLRTEAAYLYDAVWLYARTAHKILEQGGDIRNGTLIIENLINVTYKSAIGYTTKINQRGDSEGNFTLLALRNENSVWGLYPVGVFRQTFDEMPDFEFYEGRSIAWPGGKIPVDEPECGYNGEYCIEPTDYTVEIGLGITGGILLVIIIIGTLCYRNWKYEQELASLLWKIDYKDLTIDYADPCTMPYFNNITRASSNVSLTSHSEMDNRQLYTSVGTYKGNLVAIRKVNKKNVELTRNIKKELKVMRELRHDNVNPFIGSCIDAPYILIVSAYCSKGSLQDILENDDIQLDLMFIASIVFDIIRGMVYLHESEIKSHGKLKSSNCVVDSRWVVKITDFGLTEFLAGTEEDPSEHAKYRNMLWTAPELLELEKKGRGTQPGDVYSFAIILYEINGRKGPYGNCTLDPKEIIARVRDPKHEMFRPRLAELDTTPKFVTEVIKECWAQDPEKRPDFKTIRSKLKELQRGMKPNILDNMISIMEKYANNLEAVVDERTEQLIEEKKKTEELLHQMLPKSVAEQLKMGKEVEAESFDSVTIYFSDICGFTALSSESTPIQVVNLLNDLYTLFDSIIEHYDVYKVETIGDAYMVVSGLPNPNGTMHAGEIASMSLHLLEAIKSFKIRHRENEMIKLRIGIHSGSCVAGVVGLKMPRYCLFGDTVNTASRMESNGEPLRIHCSQRCKTILDELGGYQTVERGFVSMKGKGEVLTYWLTGEDKSFRRKRMSRFILIPDSSPTLSGNNNQNRTQCNCEKSESLCVDNRLSRSFYRRHSLNDSCNGSVPSQFSLNPHRISSFKHRSSNLPSPRLFKQIQFKEVDESKIRNCDHNLELAPLIT</sequence>
<evidence type="ECO:0000256" key="8">
    <source>
        <dbReference type="ARBA" id="ARBA00023134"/>
    </source>
</evidence>
<dbReference type="Gene3D" id="1.10.510.10">
    <property type="entry name" value="Transferase(Phosphotransferase) domain 1"/>
    <property type="match status" value="1"/>
</dbReference>
<dbReference type="GO" id="GO:0035556">
    <property type="term" value="P:intracellular signal transduction"/>
    <property type="evidence" value="ECO:0007669"/>
    <property type="project" value="InterPro"/>
</dbReference>
<feature type="chain" id="PRO_5042430761" description="Guanylate cyclase" evidence="16">
    <location>
        <begin position="24"/>
        <end position="1178"/>
    </location>
</feature>
<organism evidence="19 20">
    <name type="scientific">Magallana gigas</name>
    <name type="common">Pacific oyster</name>
    <name type="synonym">Crassostrea gigas</name>
    <dbReference type="NCBI Taxonomy" id="29159"/>
    <lineage>
        <taxon>Eukaryota</taxon>
        <taxon>Metazoa</taxon>
        <taxon>Spiralia</taxon>
        <taxon>Lophotrochozoa</taxon>
        <taxon>Mollusca</taxon>
        <taxon>Bivalvia</taxon>
        <taxon>Autobranchia</taxon>
        <taxon>Pteriomorphia</taxon>
        <taxon>Ostreida</taxon>
        <taxon>Ostreoidea</taxon>
        <taxon>Ostreidae</taxon>
        <taxon>Magallana</taxon>
    </lineage>
</organism>
<keyword evidence="13 15" id="KW-0141">cGMP biosynthesis</keyword>
<dbReference type="GO" id="GO:0004016">
    <property type="term" value="F:adenylate cyclase activity"/>
    <property type="evidence" value="ECO:0007669"/>
    <property type="project" value="TreeGrafter"/>
</dbReference>
<dbReference type="PROSITE" id="PS00452">
    <property type="entry name" value="GUANYLATE_CYCLASE_1"/>
    <property type="match status" value="1"/>
</dbReference>
<evidence type="ECO:0000256" key="6">
    <source>
        <dbReference type="ARBA" id="ARBA00022741"/>
    </source>
</evidence>
<keyword evidence="20" id="KW-1185">Reference proteome</keyword>
<comment type="catalytic activity">
    <reaction evidence="1 15">
        <text>GTP = 3',5'-cyclic GMP + diphosphate</text>
        <dbReference type="Rhea" id="RHEA:13665"/>
        <dbReference type="ChEBI" id="CHEBI:33019"/>
        <dbReference type="ChEBI" id="CHEBI:37565"/>
        <dbReference type="ChEBI" id="CHEBI:57746"/>
        <dbReference type="EC" id="4.6.1.2"/>
    </reaction>
</comment>
<protein>
    <recommendedName>
        <fullName evidence="3 15">Guanylate cyclase</fullName>
        <ecNumber evidence="3 15">4.6.1.2</ecNumber>
    </recommendedName>
</protein>
<dbReference type="AlphaFoldDB" id="A0A8W8I528"/>
<evidence type="ECO:0000256" key="13">
    <source>
        <dbReference type="ARBA" id="ARBA00023293"/>
    </source>
</evidence>
<dbReference type="Pfam" id="PF01094">
    <property type="entry name" value="ANF_receptor"/>
    <property type="match status" value="1"/>
</dbReference>
<dbReference type="GO" id="GO:0005525">
    <property type="term" value="F:GTP binding"/>
    <property type="evidence" value="ECO:0007669"/>
    <property type="project" value="UniProtKB-KW"/>
</dbReference>
<keyword evidence="10" id="KW-0675">Receptor</keyword>
<dbReference type="CDD" id="cd07302">
    <property type="entry name" value="CHD"/>
    <property type="match status" value="1"/>
</dbReference>
<keyword evidence="12 14" id="KW-0456">Lyase</keyword>
<comment type="subcellular location">
    <subcellularLocation>
        <location evidence="2">Membrane</location>
        <topology evidence="2">Single-pass type I membrane protein</topology>
    </subcellularLocation>
</comment>
<keyword evidence="9" id="KW-0472">Membrane</keyword>
<dbReference type="InterPro" id="IPR011009">
    <property type="entry name" value="Kinase-like_dom_sf"/>
</dbReference>
<dbReference type="GO" id="GO:0004672">
    <property type="term" value="F:protein kinase activity"/>
    <property type="evidence" value="ECO:0007669"/>
    <property type="project" value="InterPro"/>
</dbReference>
<dbReference type="EnsemblMetazoa" id="G1241.3">
    <property type="protein sequence ID" value="G1241.3:cds"/>
    <property type="gene ID" value="G1241"/>
</dbReference>
<dbReference type="PANTHER" id="PTHR11920:SF335">
    <property type="entry name" value="GUANYLATE CYCLASE"/>
    <property type="match status" value="1"/>
</dbReference>
<evidence type="ECO:0000313" key="19">
    <source>
        <dbReference type="EnsemblMetazoa" id="G1241.3:cds"/>
    </source>
</evidence>
<dbReference type="SUPFAM" id="SSF56112">
    <property type="entry name" value="Protein kinase-like (PK-like)"/>
    <property type="match status" value="1"/>
</dbReference>
<dbReference type="Pfam" id="PF00211">
    <property type="entry name" value="Guanylate_cyc"/>
    <property type="match status" value="1"/>
</dbReference>
<dbReference type="EC" id="4.6.1.2" evidence="3 15"/>
<dbReference type="SMART" id="SM00044">
    <property type="entry name" value="CYCc"/>
    <property type="match status" value="1"/>
</dbReference>
<dbReference type="GO" id="GO:0007168">
    <property type="term" value="P:receptor guanylyl cyclase signaling pathway"/>
    <property type="evidence" value="ECO:0007669"/>
    <property type="project" value="TreeGrafter"/>
</dbReference>
<keyword evidence="4" id="KW-0812">Transmembrane</keyword>
<reference evidence="19" key="1">
    <citation type="submission" date="2022-08" db="UniProtKB">
        <authorList>
            <consortium name="EnsemblMetazoa"/>
        </authorList>
    </citation>
    <scope>IDENTIFICATION</scope>
    <source>
        <strain evidence="19">05x7-T-G4-1.051#20</strain>
    </source>
</reference>
<evidence type="ECO:0000256" key="15">
    <source>
        <dbReference type="RuleBase" id="RU003431"/>
    </source>
</evidence>
<evidence type="ECO:0000256" key="12">
    <source>
        <dbReference type="ARBA" id="ARBA00023239"/>
    </source>
</evidence>
<dbReference type="SUPFAM" id="SSF53822">
    <property type="entry name" value="Periplasmic binding protein-like I"/>
    <property type="match status" value="1"/>
</dbReference>
<accession>A0A8W8I528</accession>
<dbReference type="FunFam" id="3.30.70.1230:FF:000004">
    <property type="entry name" value="Guanylate cyclase"/>
    <property type="match status" value="1"/>
</dbReference>
<comment type="similarity">
    <text evidence="14">Belongs to the adenylyl cyclase class-4/guanylyl cyclase family.</text>
</comment>
<evidence type="ECO:0000256" key="14">
    <source>
        <dbReference type="RuleBase" id="RU000405"/>
    </source>
</evidence>
<dbReference type="OMA" id="FRYSMIY"/>
<evidence type="ECO:0000256" key="4">
    <source>
        <dbReference type="ARBA" id="ARBA00022692"/>
    </source>
</evidence>
<dbReference type="Pfam" id="PF07714">
    <property type="entry name" value="PK_Tyr_Ser-Thr"/>
    <property type="match status" value="1"/>
</dbReference>
<dbReference type="PROSITE" id="PS50011">
    <property type="entry name" value="PROTEIN_KINASE_DOM"/>
    <property type="match status" value="1"/>
</dbReference>
<dbReference type="SUPFAM" id="SSF55073">
    <property type="entry name" value="Nucleotide cyclase"/>
    <property type="match status" value="1"/>
</dbReference>
<dbReference type="FunFam" id="1.10.510.10:FF:000420">
    <property type="entry name" value="Guanylate cyclase"/>
    <property type="match status" value="1"/>
</dbReference>
<dbReference type="InterPro" id="IPR001245">
    <property type="entry name" value="Ser-Thr/Tyr_kinase_cat_dom"/>
</dbReference>
<keyword evidence="8" id="KW-0342">GTP-binding</keyword>
<evidence type="ECO:0000256" key="7">
    <source>
        <dbReference type="ARBA" id="ARBA00022989"/>
    </source>
</evidence>
<evidence type="ECO:0000256" key="9">
    <source>
        <dbReference type="ARBA" id="ARBA00023136"/>
    </source>
</evidence>
<feature type="signal peptide" evidence="16">
    <location>
        <begin position="1"/>
        <end position="23"/>
    </location>
</feature>
<feature type="domain" description="Protein kinase" evidence="17">
    <location>
        <begin position="474"/>
        <end position="817"/>
    </location>
</feature>
<evidence type="ECO:0000256" key="5">
    <source>
        <dbReference type="ARBA" id="ARBA00022729"/>
    </source>
</evidence>
<keyword evidence="11" id="KW-0325">Glycoprotein</keyword>
<dbReference type="Gene3D" id="3.40.50.2300">
    <property type="match status" value="2"/>
</dbReference>
<dbReference type="CDD" id="cd06370">
    <property type="entry name" value="PBP1_SAP_GC-like"/>
    <property type="match status" value="1"/>
</dbReference>
<dbReference type="GO" id="GO:0001653">
    <property type="term" value="F:peptide receptor activity"/>
    <property type="evidence" value="ECO:0007669"/>
    <property type="project" value="TreeGrafter"/>
</dbReference>
<evidence type="ECO:0000256" key="1">
    <source>
        <dbReference type="ARBA" id="ARBA00001436"/>
    </source>
</evidence>
<evidence type="ECO:0000256" key="16">
    <source>
        <dbReference type="SAM" id="SignalP"/>
    </source>
</evidence>
<dbReference type="InterPro" id="IPR000719">
    <property type="entry name" value="Prot_kinase_dom"/>
</dbReference>
<keyword evidence="6" id="KW-0547">Nucleotide-binding</keyword>
<dbReference type="CDD" id="cd14042">
    <property type="entry name" value="PK_GC-A_B"/>
    <property type="match status" value="1"/>
</dbReference>
<keyword evidence="7" id="KW-1133">Transmembrane helix</keyword>
<name>A0A8W8I528_MAGGI</name>
<dbReference type="Gene3D" id="3.30.70.1230">
    <property type="entry name" value="Nucleotide cyclase"/>
    <property type="match status" value="1"/>
</dbReference>
<dbReference type="InterPro" id="IPR028082">
    <property type="entry name" value="Peripla_BP_I"/>
</dbReference>
<dbReference type="InterPro" id="IPR001054">
    <property type="entry name" value="A/G_cyclase"/>
</dbReference>
<dbReference type="EnsemblMetazoa" id="G1241.4">
    <property type="protein sequence ID" value="G1241.4:cds"/>
    <property type="gene ID" value="G1241"/>
</dbReference>
<keyword evidence="5 16" id="KW-0732">Signal</keyword>
<dbReference type="InterPro" id="IPR050401">
    <property type="entry name" value="Cyclic_nucleotide_synthase"/>
</dbReference>
<dbReference type="OrthoDB" id="1890790at2759"/>
<dbReference type="GO" id="GO:0005886">
    <property type="term" value="C:plasma membrane"/>
    <property type="evidence" value="ECO:0007669"/>
    <property type="project" value="TreeGrafter"/>
</dbReference>
<evidence type="ECO:0000259" key="18">
    <source>
        <dbReference type="PROSITE" id="PS50125"/>
    </source>
</evidence>
<dbReference type="InterPro" id="IPR018297">
    <property type="entry name" value="A/G_cyclase_CS"/>
</dbReference>
<evidence type="ECO:0000256" key="2">
    <source>
        <dbReference type="ARBA" id="ARBA00004479"/>
    </source>
</evidence>
<feature type="domain" description="Guanylate cyclase" evidence="18">
    <location>
        <begin position="881"/>
        <end position="1011"/>
    </location>
</feature>
<dbReference type="Pfam" id="PF07701">
    <property type="entry name" value="HNOBA"/>
    <property type="match status" value="1"/>
</dbReference>
<evidence type="ECO:0000256" key="10">
    <source>
        <dbReference type="ARBA" id="ARBA00023170"/>
    </source>
</evidence>
<dbReference type="InterPro" id="IPR001828">
    <property type="entry name" value="ANF_lig-bd_rcpt"/>
</dbReference>
<dbReference type="PANTHER" id="PTHR11920">
    <property type="entry name" value="GUANYLYL CYCLASE"/>
    <property type="match status" value="1"/>
</dbReference>
<evidence type="ECO:0000256" key="11">
    <source>
        <dbReference type="ARBA" id="ARBA00023180"/>
    </source>
</evidence>
<dbReference type="InterPro" id="IPR011645">
    <property type="entry name" value="HNOB_dom_associated"/>
</dbReference>
<evidence type="ECO:0000313" key="20">
    <source>
        <dbReference type="Proteomes" id="UP000005408"/>
    </source>
</evidence>
<dbReference type="GO" id="GO:0005524">
    <property type="term" value="F:ATP binding"/>
    <property type="evidence" value="ECO:0007669"/>
    <property type="project" value="InterPro"/>
</dbReference>
<dbReference type="Proteomes" id="UP000005408">
    <property type="component" value="Unassembled WGS sequence"/>
</dbReference>
<dbReference type="GO" id="GO:0004383">
    <property type="term" value="F:guanylate cyclase activity"/>
    <property type="evidence" value="ECO:0007669"/>
    <property type="project" value="UniProtKB-EC"/>
</dbReference>
<proteinExistence type="inferred from homology"/>
<dbReference type="InterPro" id="IPR029787">
    <property type="entry name" value="Nucleotide_cyclase"/>
</dbReference>